<keyword evidence="2" id="KW-1185">Reference proteome</keyword>
<evidence type="ECO:0000313" key="2">
    <source>
        <dbReference type="Proteomes" id="UP001362999"/>
    </source>
</evidence>
<gene>
    <name evidence="1" type="ORF">R3P38DRAFT_3230804</name>
</gene>
<evidence type="ECO:0000313" key="1">
    <source>
        <dbReference type="EMBL" id="KAK6985145.1"/>
    </source>
</evidence>
<protein>
    <submittedName>
        <fullName evidence="1">Uncharacterized protein</fullName>
    </submittedName>
</protein>
<dbReference type="Proteomes" id="UP001362999">
    <property type="component" value="Unassembled WGS sequence"/>
</dbReference>
<dbReference type="AlphaFoldDB" id="A0AAV9ZLN0"/>
<accession>A0AAV9ZLN0</accession>
<organism evidence="1 2">
    <name type="scientific">Favolaschia claudopus</name>
    <dbReference type="NCBI Taxonomy" id="2862362"/>
    <lineage>
        <taxon>Eukaryota</taxon>
        <taxon>Fungi</taxon>
        <taxon>Dikarya</taxon>
        <taxon>Basidiomycota</taxon>
        <taxon>Agaricomycotina</taxon>
        <taxon>Agaricomycetes</taxon>
        <taxon>Agaricomycetidae</taxon>
        <taxon>Agaricales</taxon>
        <taxon>Marasmiineae</taxon>
        <taxon>Mycenaceae</taxon>
        <taxon>Favolaschia</taxon>
    </lineage>
</organism>
<name>A0AAV9ZLN0_9AGAR</name>
<sequence length="338" mass="37022">MPHRSMILPYARAAIAEEKLKALASNSFHLPCAEEGTGPTVCPLPSTSDPLHHCLPNSLLPMRAPSPPRTSTLLPMEDSTHFLESYADSGSLDVREEHLLSPIPRTPAVSRVRSPHFLRTLRDKVDGGIDADYYPLLVPSAARCKQQYVLWILRLNRSSLGVKIVQYHPPLSAFPPSAGSHISNKGATAFEDVSLPLTIHRSSQRAAVGMESTEVVQARNKEDLESQIHNDGAAPAWILRPFTGDARQLPATECHNAALLLLRFAPEPRELPSFIIKATTIHPRFTWTAGPETTVAHPTGFDLAGGHDHGAALLPIGYTPCRWTDFSASFILFLDYEG</sequence>
<reference evidence="1 2" key="1">
    <citation type="journal article" date="2024" name="J Genomics">
        <title>Draft genome sequencing and assembly of Favolaschia claudopus CIRM-BRFM 2984 isolated from oak limbs.</title>
        <authorList>
            <person name="Navarro D."/>
            <person name="Drula E."/>
            <person name="Chaduli D."/>
            <person name="Cazenave R."/>
            <person name="Ahrendt S."/>
            <person name="Wang J."/>
            <person name="Lipzen A."/>
            <person name="Daum C."/>
            <person name="Barry K."/>
            <person name="Grigoriev I.V."/>
            <person name="Favel A."/>
            <person name="Rosso M.N."/>
            <person name="Martin F."/>
        </authorList>
    </citation>
    <scope>NUCLEOTIDE SEQUENCE [LARGE SCALE GENOMIC DNA]</scope>
    <source>
        <strain evidence="1 2">CIRM-BRFM 2984</strain>
    </source>
</reference>
<comment type="caution">
    <text evidence="1">The sequence shown here is derived from an EMBL/GenBank/DDBJ whole genome shotgun (WGS) entry which is preliminary data.</text>
</comment>
<proteinExistence type="predicted"/>
<dbReference type="EMBL" id="JAWWNJ010000132">
    <property type="protein sequence ID" value="KAK6985145.1"/>
    <property type="molecule type" value="Genomic_DNA"/>
</dbReference>